<dbReference type="GO" id="GO:0046428">
    <property type="term" value="F:1,4-dihydroxy-2-naphthoate polyprenyltransferase activity"/>
    <property type="evidence" value="ECO:0007669"/>
    <property type="project" value="InterPro"/>
</dbReference>
<dbReference type="CDD" id="cd13962">
    <property type="entry name" value="PT_UbiA_UBIAD1"/>
    <property type="match status" value="1"/>
</dbReference>
<dbReference type="PANTHER" id="PTHR13929">
    <property type="entry name" value="1,4-DIHYDROXY-2-NAPHTHOATE OCTAPRENYLTRANSFERASE"/>
    <property type="match status" value="1"/>
</dbReference>
<feature type="transmembrane region" description="Helical" evidence="9">
    <location>
        <begin position="101"/>
        <end position="125"/>
    </location>
</feature>
<gene>
    <name evidence="10" type="ORF">UFOPK3164_00833</name>
    <name evidence="11" type="ORF">UFOPK3427_01749</name>
    <name evidence="12" type="ORF">UFOPK4112_01467</name>
</gene>
<dbReference type="InterPro" id="IPR026046">
    <property type="entry name" value="UBIAD1"/>
</dbReference>
<proteinExistence type="inferred from homology"/>
<feature type="transmembrane region" description="Helical" evidence="9">
    <location>
        <begin position="277"/>
        <end position="297"/>
    </location>
</feature>
<keyword evidence="8 9" id="KW-0472">Membrane</keyword>
<keyword evidence="4" id="KW-1003">Cell membrane</keyword>
<organism evidence="11">
    <name type="scientific">freshwater metagenome</name>
    <dbReference type="NCBI Taxonomy" id="449393"/>
    <lineage>
        <taxon>unclassified sequences</taxon>
        <taxon>metagenomes</taxon>
        <taxon>ecological metagenomes</taxon>
    </lineage>
</organism>
<comment type="pathway">
    <text evidence="2">Quinol/quinone metabolism; menaquinone biosynthesis.</text>
</comment>
<evidence type="ECO:0000256" key="5">
    <source>
        <dbReference type="ARBA" id="ARBA00022679"/>
    </source>
</evidence>
<dbReference type="EMBL" id="CAFBLT010000003">
    <property type="protein sequence ID" value="CAB4883355.1"/>
    <property type="molecule type" value="Genomic_DNA"/>
</dbReference>
<dbReference type="HAMAP" id="MF_01937">
    <property type="entry name" value="MenA_1"/>
    <property type="match status" value="1"/>
</dbReference>
<dbReference type="UniPathway" id="UPA00079"/>
<evidence type="ECO:0000313" key="11">
    <source>
        <dbReference type="EMBL" id="CAB4883355.1"/>
    </source>
</evidence>
<dbReference type="PANTHER" id="PTHR13929:SF0">
    <property type="entry name" value="UBIA PRENYLTRANSFERASE DOMAIN-CONTAINING PROTEIN 1"/>
    <property type="match status" value="1"/>
</dbReference>
<dbReference type="InterPro" id="IPR004657">
    <property type="entry name" value="MenA"/>
</dbReference>
<dbReference type="GO" id="GO:0042371">
    <property type="term" value="P:vitamin K biosynthetic process"/>
    <property type="evidence" value="ECO:0007669"/>
    <property type="project" value="TreeGrafter"/>
</dbReference>
<evidence type="ECO:0000256" key="2">
    <source>
        <dbReference type="ARBA" id="ARBA00004863"/>
    </source>
</evidence>
<evidence type="ECO:0000256" key="6">
    <source>
        <dbReference type="ARBA" id="ARBA00022692"/>
    </source>
</evidence>
<keyword evidence="3" id="KW-0474">Menaquinone biosynthesis</keyword>
<dbReference type="NCBIfam" id="TIGR00751">
    <property type="entry name" value="menA"/>
    <property type="match status" value="1"/>
</dbReference>
<dbReference type="GO" id="GO:0009234">
    <property type="term" value="P:menaquinone biosynthetic process"/>
    <property type="evidence" value="ECO:0007669"/>
    <property type="project" value="UniProtKB-UniPathway"/>
</dbReference>
<evidence type="ECO:0000256" key="3">
    <source>
        <dbReference type="ARBA" id="ARBA00022428"/>
    </source>
</evidence>
<evidence type="ECO:0000256" key="4">
    <source>
        <dbReference type="ARBA" id="ARBA00022475"/>
    </source>
</evidence>
<feature type="transmembrane region" description="Helical" evidence="9">
    <location>
        <begin position="145"/>
        <end position="165"/>
    </location>
</feature>
<evidence type="ECO:0000256" key="8">
    <source>
        <dbReference type="ARBA" id="ARBA00023136"/>
    </source>
</evidence>
<evidence type="ECO:0000256" key="7">
    <source>
        <dbReference type="ARBA" id="ARBA00022989"/>
    </source>
</evidence>
<dbReference type="AlphaFoldDB" id="A0A6J7EQA2"/>
<feature type="transmembrane region" description="Helical" evidence="9">
    <location>
        <begin position="248"/>
        <end position="265"/>
    </location>
</feature>
<evidence type="ECO:0000313" key="10">
    <source>
        <dbReference type="EMBL" id="CAB4827024.1"/>
    </source>
</evidence>
<dbReference type="InterPro" id="IPR044878">
    <property type="entry name" value="UbiA_sf"/>
</dbReference>
<comment type="subcellular location">
    <subcellularLocation>
        <location evidence="1">Membrane</location>
        <topology evidence="1">Multi-pass membrane protein</topology>
    </subcellularLocation>
</comment>
<evidence type="ECO:0000256" key="1">
    <source>
        <dbReference type="ARBA" id="ARBA00004141"/>
    </source>
</evidence>
<accession>A0A6J7EQA2</accession>
<dbReference type="Pfam" id="PF01040">
    <property type="entry name" value="UbiA"/>
    <property type="match status" value="1"/>
</dbReference>
<reference evidence="11" key="1">
    <citation type="submission" date="2020-05" db="EMBL/GenBank/DDBJ databases">
        <authorList>
            <person name="Chiriac C."/>
            <person name="Salcher M."/>
            <person name="Ghai R."/>
            <person name="Kavagutti S V."/>
        </authorList>
    </citation>
    <scope>NUCLEOTIDE SEQUENCE</scope>
</reference>
<evidence type="ECO:0000313" key="12">
    <source>
        <dbReference type="EMBL" id="CAB5029247.1"/>
    </source>
</evidence>
<feature type="transmembrane region" description="Helical" evidence="9">
    <location>
        <begin position="177"/>
        <end position="194"/>
    </location>
</feature>
<feature type="transmembrane region" description="Helical" evidence="9">
    <location>
        <begin position="222"/>
        <end position="243"/>
    </location>
</feature>
<evidence type="ECO:0000256" key="9">
    <source>
        <dbReference type="SAM" id="Phobius"/>
    </source>
</evidence>
<dbReference type="EMBL" id="CAFBPM010000017">
    <property type="protein sequence ID" value="CAB5029247.1"/>
    <property type="molecule type" value="Genomic_DNA"/>
</dbReference>
<keyword evidence="6 9" id="KW-0812">Transmembrane</keyword>
<dbReference type="GO" id="GO:0016020">
    <property type="term" value="C:membrane"/>
    <property type="evidence" value="ECO:0007669"/>
    <property type="project" value="UniProtKB-SubCell"/>
</dbReference>
<dbReference type="Gene3D" id="1.10.357.140">
    <property type="entry name" value="UbiA prenyltransferase"/>
    <property type="match status" value="1"/>
</dbReference>
<dbReference type="EMBL" id="CAFABE010000031">
    <property type="protein sequence ID" value="CAB4827024.1"/>
    <property type="molecule type" value="Genomic_DNA"/>
</dbReference>
<keyword evidence="7 9" id="KW-1133">Transmembrane helix</keyword>
<name>A0A6J7EQA2_9ZZZZ</name>
<protein>
    <submittedName>
        <fullName evidence="11">Unannotated protein</fullName>
    </submittedName>
</protein>
<dbReference type="NCBIfam" id="NF004751">
    <property type="entry name" value="PRK06080.1-3"/>
    <property type="match status" value="1"/>
</dbReference>
<dbReference type="InterPro" id="IPR000537">
    <property type="entry name" value="UbiA_prenyltransferase"/>
</dbReference>
<dbReference type="PIRSF" id="PIRSF005355">
    <property type="entry name" value="UBIAD1"/>
    <property type="match status" value="1"/>
</dbReference>
<sequence>MTQQPDGSASIGRFEKWVKGARPRTLPAAVVPVLVGTLLVRPQEILFSRMALAGVVALSLQIGTNYANDYSDGIRGSDEVRVGPVRLVGQKLASPRAVKTAALLSFSLAALAGLVLCALSSWWLILPGVAAVGAGWLYTGGPKPYGYLGLGELFVFLFFGVVATVGSTFVQHRSIPAVAWIAAIPVGLLATALLEANNLRDIDGDVDSAKRTLAVRLGRARASWLFIASYIGVAFGVIACGVVRPWSLLALLGLILAIPSCQLALSEARGKALLPMLQAAGRTQLVVGVVLAVGLALP</sequence>
<keyword evidence="5" id="KW-0808">Transferase</keyword>